<dbReference type="InterPro" id="IPR013785">
    <property type="entry name" value="Aldolase_TIM"/>
</dbReference>
<dbReference type="InterPro" id="IPR006638">
    <property type="entry name" value="Elp3/MiaA/NifB-like_rSAM"/>
</dbReference>
<dbReference type="PANTHER" id="PTHR11228">
    <property type="entry name" value="RADICAL SAM DOMAIN PROTEIN"/>
    <property type="match status" value="1"/>
</dbReference>
<comment type="cofactor">
    <cofactor evidence="6">
        <name>[4Fe-4S] cluster</name>
        <dbReference type="ChEBI" id="CHEBI:49883"/>
    </cofactor>
    <text evidence="6">Binds 1 [4Fe-4S] cluster. The cluster is coordinated with 3 cysteines and an exchangeable S-adenosyl-L-methionine.</text>
</comment>
<dbReference type="GO" id="GO:0005506">
    <property type="term" value="F:iron ion binding"/>
    <property type="evidence" value="ECO:0007669"/>
    <property type="project" value="UniProtKB-UniRule"/>
</dbReference>
<comment type="similarity">
    <text evidence="6">Belongs to the radical SAM superfamily. PqqE family.</text>
</comment>
<keyword evidence="3 6" id="KW-0884">PQQ biosynthesis</keyword>
<dbReference type="SFLD" id="SFLDG01386">
    <property type="entry name" value="main_SPASM_domain-containing"/>
    <property type="match status" value="1"/>
</dbReference>
<dbReference type="CDD" id="cd01335">
    <property type="entry name" value="Radical_SAM"/>
    <property type="match status" value="1"/>
</dbReference>
<comment type="pathway">
    <text evidence="6">Cofactor biosynthesis; pyrroloquinoline quinone biosynthesis.</text>
</comment>
<dbReference type="SFLD" id="SFLDF00280">
    <property type="entry name" value="coenzyme_PQQ_synthesis_protein"/>
    <property type="match status" value="1"/>
</dbReference>
<evidence type="ECO:0000259" key="8">
    <source>
        <dbReference type="PROSITE" id="PS51918"/>
    </source>
</evidence>
<dbReference type="HAMAP" id="MF_00660">
    <property type="entry name" value="PqqE"/>
    <property type="match status" value="1"/>
</dbReference>
<evidence type="ECO:0000256" key="1">
    <source>
        <dbReference type="ARBA" id="ARBA00022691"/>
    </source>
</evidence>
<gene>
    <name evidence="6" type="primary">pqqE</name>
    <name evidence="9" type="ORF">FHS42_006883</name>
</gene>
<dbReference type="InterPro" id="IPR011843">
    <property type="entry name" value="PQQ_synth_PqqE_bac"/>
</dbReference>
<dbReference type="GO" id="GO:0009975">
    <property type="term" value="F:cyclase activity"/>
    <property type="evidence" value="ECO:0007669"/>
    <property type="project" value="UniProtKB-UniRule"/>
</dbReference>
<evidence type="ECO:0000313" key="9">
    <source>
        <dbReference type="EMBL" id="MBB5939787.1"/>
    </source>
</evidence>
<dbReference type="NCBIfam" id="TIGR04085">
    <property type="entry name" value="rSAM_more_4Fe4S"/>
    <property type="match status" value="1"/>
</dbReference>
<dbReference type="SMART" id="SM00729">
    <property type="entry name" value="Elp3"/>
    <property type="match status" value="1"/>
</dbReference>
<dbReference type="InterPro" id="IPR058240">
    <property type="entry name" value="rSAM_sf"/>
</dbReference>
<keyword evidence="2 6" id="KW-0479">Metal-binding</keyword>
<keyword evidence="6" id="KW-0560">Oxidoreductase</keyword>
<proteinExistence type="inferred from homology"/>
<feature type="binding site" evidence="6">
    <location>
        <position position="26"/>
    </location>
    <ligand>
        <name>[4Fe-4S] cluster</name>
        <dbReference type="ChEBI" id="CHEBI:49883"/>
        <note>4Fe-4S-S-AdoMet</note>
    </ligand>
</feature>
<dbReference type="EMBL" id="JACHJL010000027">
    <property type="protein sequence ID" value="MBB5939787.1"/>
    <property type="molecule type" value="Genomic_DNA"/>
</dbReference>
<feature type="binding site" evidence="6">
    <location>
        <position position="19"/>
    </location>
    <ligand>
        <name>[4Fe-4S] cluster</name>
        <dbReference type="ChEBI" id="CHEBI:49883"/>
        <note>4Fe-4S-S-AdoMet</note>
    </ligand>
</feature>
<sequence>MSDGHGRPWALLAELTHGCPLHCPYCSNPLELARRSQELTTDEWRDVLRQAGEYGVVQTHLSGGEPLLRTDLAEIVAAADVAGIYTQLVTSGVGLTEARLGALVDAGLRSVQLSVQHADAARSDRIAGHRAFAAKERAAALIRKTGLPLGVNVVLHRDNLDAVNAIVDLGVAWGAERIELANTQFYGWALRNREALLPSRAQLASAGAVIERRRAELAGTTELVWVVPDYFDGVAKPCMGGWGAVSLTIAPDGTALPCPAASVLPGLDPPNVRDRRLEWIWESSPAFNRYRGTAWMAEPCRSCPRKESDFGGCRCQAYALTGDAARTDPACALSPDHGLVRAVADSPRGAHAQAPLPHPTYDARASPAEPLRGQGEGARAPQDQIPYIYRTPAAGGRTLQPAPPAPRPARHTTPAHTSPPPPGQAPAPPPRKPPELGP</sequence>
<evidence type="ECO:0000256" key="6">
    <source>
        <dbReference type="HAMAP-Rule" id="MF_00660"/>
    </source>
</evidence>
<dbReference type="SFLD" id="SFLDS00029">
    <property type="entry name" value="Radical_SAM"/>
    <property type="match status" value="1"/>
</dbReference>
<keyword evidence="4 6" id="KW-0408">Iron</keyword>
<dbReference type="UniPathway" id="UPA00539"/>
<name>A0A7W9QIX4_9ACTN</name>
<dbReference type="GO" id="GO:0016491">
    <property type="term" value="F:oxidoreductase activity"/>
    <property type="evidence" value="ECO:0007669"/>
    <property type="project" value="UniProtKB-KW"/>
</dbReference>
<dbReference type="InterPro" id="IPR007197">
    <property type="entry name" value="rSAM"/>
</dbReference>
<dbReference type="Gene3D" id="3.20.20.70">
    <property type="entry name" value="Aldolase class I"/>
    <property type="match status" value="1"/>
</dbReference>
<dbReference type="GO" id="GO:0018189">
    <property type="term" value="P:pyrroloquinoline quinone biosynthetic process"/>
    <property type="evidence" value="ECO:0007669"/>
    <property type="project" value="UniProtKB-UniRule"/>
</dbReference>
<comment type="caution">
    <text evidence="9">The sequence shown here is derived from an EMBL/GenBank/DDBJ whole genome shotgun (WGS) entry which is preliminary data.</text>
</comment>
<evidence type="ECO:0000313" key="10">
    <source>
        <dbReference type="Proteomes" id="UP000588098"/>
    </source>
</evidence>
<keyword evidence="6" id="KW-0004">4Fe-4S</keyword>
<feature type="compositionally biased region" description="Pro residues" evidence="7">
    <location>
        <begin position="417"/>
        <end position="438"/>
    </location>
</feature>
<reference evidence="9 10" key="1">
    <citation type="submission" date="2020-08" db="EMBL/GenBank/DDBJ databases">
        <title>Genomic Encyclopedia of Type Strains, Phase III (KMG-III): the genomes of soil and plant-associated and newly described type strains.</title>
        <authorList>
            <person name="Whitman W."/>
        </authorList>
    </citation>
    <scope>NUCLEOTIDE SEQUENCE [LARGE SCALE GENOMIC DNA]</scope>
    <source>
        <strain evidence="9 10">CECT 8305</strain>
    </source>
</reference>
<comment type="catalytic activity">
    <reaction evidence="6">
        <text>[PQQ precursor protein] + S-adenosyl-L-methionine = E-Y cross-linked-[PQQ precursor protein] + 5'-deoxyadenosine + L-methionine + H(+)</text>
        <dbReference type="Rhea" id="RHEA:56836"/>
        <dbReference type="Rhea" id="RHEA-COMP:14800"/>
        <dbReference type="Rhea" id="RHEA-COMP:14801"/>
        <dbReference type="ChEBI" id="CHEBI:15378"/>
        <dbReference type="ChEBI" id="CHEBI:17319"/>
        <dbReference type="ChEBI" id="CHEBI:57844"/>
        <dbReference type="ChEBI" id="CHEBI:59789"/>
        <dbReference type="ChEBI" id="CHEBI:141026"/>
        <dbReference type="ChEBI" id="CHEBI:141027"/>
        <dbReference type="EC" id="1.21.98.4"/>
    </reaction>
</comment>
<dbReference type="CDD" id="cd21119">
    <property type="entry name" value="SPASM_PqqE"/>
    <property type="match status" value="1"/>
</dbReference>
<dbReference type="GO" id="GO:0051539">
    <property type="term" value="F:4 iron, 4 sulfur cluster binding"/>
    <property type="evidence" value="ECO:0007669"/>
    <property type="project" value="UniProtKB-KW"/>
</dbReference>
<dbReference type="PANTHER" id="PTHR11228:SF7">
    <property type="entry name" value="PQQA PEPTIDE CYCLASE"/>
    <property type="match status" value="1"/>
</dbReference>
<dbReference type="InterPro" id="IPR050377">
    <property type="entry name" value="Radical_SAM_PqqE_MftC-like"/>
</dbReference>
<dbReference type="EC" id="1.21.98.4" evidence="6"/>
<dbReference type="InterPro" id="IPR023885">
    <property type="entry name" value="4Fe4S-binding_SPASM_dom"/>
</dbReference>
<evidence type="ECO:0000256" key="4">
    <source>
        <dbReference type="ARBA" id="ARBA00023004"/>
    </source>
</evidence>
<dbReference type="Proteomes" id="UP000588098">
    <property type="component" value="Unassembled WGS sequence"/>
</dbReference>
<evidence type="ECO:0000256" key="3">
    <source>
        <dbReference type="ARBA" id="ARBA00022905"/>
    </source>
</evidence>
<feature type="region of interest" description="Disordered" evidence="7">
    <location>
        <begin position="347"/>
        <end position="438"/>
    </location>
</feature>
<keyword evidence="1 6" id="KW-0949">S-adenosyl-L-methionine</keyword>
<organism evidence="9 10">
    <name type="scientific">Streptomyces zagrosensis</name>
    <dbReference type="NCBI Taxonomy" id="1042984"/>
    <lineage>
        <taxon>Bacteria</taxon>
        <taxon>Bacillati</taxon>
        <taxon>Actinomycetota</taxon>
        <taxon>Actinomycetes</taxon>
        <taxon>Kitasatosporales</taxon>
        <taxon>Streptomycetaceae</taxon>
        <taxon>Streptomyces</taxon>
    </lineage>
</organism>
<dbReference type="Pfam" id="PF13186">
    <property type="entry name" value="SPASM"/>
    <property type="match status" value="1"/>
</dbReference>
<evidence type="ECO:0000256" key="7">
    <source>
        <dbReference type="SAM" id="MobiDB-lite"/>
    </source>
</evidence>
<comment type="subunit">
    <text evidence="6">Interacts with PqqD. The interaction is necessary for activity of PqqE.</text>
</comment>
<evidence type="ECO:0000256" key="5">
    <source>
        <dbReference type="ARBA" id="ARBA00023014"/>
    </source>
</evidence>
<dbReference type="PROSITE" id="PS51918">
    <property type="entry name" value="RADICAL_SAM"/>
    <property type="match status" value="1"/>
</dbReference>
<keyword evidence="10" id="KW-1185">Reference proteome</keyword>
<comment type="function">
    <text evidence="6">Catalyzes the cross-linking of a glutamate residue and a tyrosine residue in the PqqA protein as part of the biosynthesis of pyrroloquinoline quinone (PQQ).</text>
</comment>
<dbReference type="SUPFAM" id="SSF102114">
    <property type="entry name" value="Radical SAM enzymes"/>
    <property type="match status" value="1"/>
</dbReference>
<dbReference type="Pfam" id="PF04055">
    <property type="entry name" value="Radical_SAM"/>
    <property type="match status" value="1"/>
</dbReference>
<evidence type="ECO:0000256" key="2">
    <source>
        <dbReference type="ARBA" id="ARBA00022723"/>
    </source>
</evidence>
<dbReference type="GO" id="GO:1904047">
    <property type="term" value="F:S-adenosyl-L-methionine binding"/>
    <property type="evidence" value="ECO:0007669"/>
    <property type="project" value="UniProtKB-UniRule"/>
</dbReference>
<feature type="binding site" evidence="6">
    <location>
        <position position="23"/>
    </location>
    <ligand>
        <name>[4Fe-4S] cluster</name>
        <dbReference type="ChEBI" id="CHEBI:49883"/>
        <note>4Fe-4S-S-AdoMet</note>
    </ligand>
</feature>
<dbReference type="NCBIfam" id="TIGR02109">
    <property type="entry name" value="PQQ_syn_pqqE"/>
    <property type="match status" value="1"/>
</dbReference>
<dbReference type="RefSeq" id="WP_184579392.1">
    <property type="nucleotide sequence ID" value="NZ_JACHJL010000027.1"/>
</dbReference>
<dbReference type="SFLD" id="SFLDG01067">
    <property type="entry name" value="SPASM/twitch_domain_containing"/>
    <property type="match status" value="1"/>
</dbReference>
<feature type="domain" description="Radical SAM core" evidence="8">
    <location>
        <begin position="5"/>
        <end position="220"/>
    </location>
</feature>
<accession>A0A7W9QIX4</accession>
<protein>
    <recommendedName>
        <fullName evidence="6">PqqA peptide cyclase</fullName>
        <ecNumber evidence="6">1.21.98.4</ecNumber>
    </recommendedName>
    <alternativeName>
        <fullName evidence="6">Coenzyme PQQ synthesis protein E</fullName>
    </alternativeName>
</protein>
<dbReference type="AlphaFoldDB" id="A0A7W9QIX4"/>
<keyword evidence="5 6" id="KW-0411">Iron-sulfur</keyword>